<reference evidence="7 8" key="1">
    <citation type="submission" date="2017-05" db="EMBL/GenBank/DDBJ databases">
        <title>Host range expansion of the Methanosphaera genus to humans and monogastric animals involves recent and extensive reduction in genome content.</title>
        <authorList>
            <person name="Hoedt E.C."/>
            <person name="Volmer J.G."/>
            <person name="Parks D.H."/>
            <person name="Rosewarne C.P."/>
            <person name="Denman S.E."/>
            <person name="Mcsweeney C.S."/>
            <person name="O Cuiv P."/>
            <person name="Hugenholtz P."/>
            <person name="Tyson G.W."/>
            <person name="Morrison M."/>
        </authorList>
    </citation>
    <scope>NUCLEOTIDE SEQUENCE [LARGE SCALE GENOMIC DNA]</scope>
    <source>
        <strain evidence="7 8">PA5</strain>
    </source>
</reference>
<keyword evidence="4" id="KW-0288">FMN</keyword>
<dbReference type="Proteomes" id="UP000248557">
    <property type="component" value="Unassembled WGS sequence"/>
</dbReference>
<dbReference type="InterPro" id="IPR005025">
    <property type="entry name" value="FMN_Rdtase-like_dom"/>
</dbReference>
<proteinExistence type="inferred from homology"/>
<evidence type="ECO:0000256" key="3">
    <source>
        <dbReference type="ARBA" id="ARBA00022630"/>
    </source>
</evidence>
<comment type="cofactor">
    <cofactor evidence="1">
        <name>FMN</name>
        <dbReference type="ChEBI" id="CHEBI:58210"/>
    </cofactor>
</comment>
<gene>
    <name evidence="7" type="ORF">CA615_03990</name>
</gene>
<evidence type="ECO:0000256" key="1">
    <source>
        <dbReference type="ARBA" id="ARBA00001917"/>
    </source>
</evidence>
<comment type="similarity">
    <text evidence="5">Belongs to the SsuE family. Isf subfamily.</text>
</comment>
<evidence type="ECO:0000313" key="7">
    <source>
        <dbReference type="EMBL" id="RAP03129.1"/>
    </source>
</evidence>
<evidence type="ECO:0000256" key="2">
    <source>
        <dbReference type="ARBA" id="ARBA00001966"/>
    </source>
</evidence>
<dbReference type="Gene3D" id="3.40.50.360">
    <property type="match status" value="1"/>
</dbReference>
<evidence type="ECO:0000256" key="5">
    <source>
        <dbReference type="ARBA" id="ARBA00038292"/>
    </source>
</evidence>
<dbReference type="AlphaFoldDB" id="A0A328Q8J3"/>
<dbReference type="GO" id="GO:0016491">
    <property type="term" value="F:oxidoreductase activity"/>
    <property type="evidence" value="ECO:0007669"/>
    <property type="project" value="InterPro"/>
</dbReference>
<accession>A0A328Q8J3</accession>
<keyword evidence="3" id="KW-0285">Flavoprotein</keyword>
<dbReference type="RefSeq" id="WP_011406395.1">
    <property type="nucleotide sequence ID" value="NZ_CATZXA010000146.1"/>
</dbReference>
<dbReference type="InterPro" id="IPR051796">
    <property type="entry name" value="ISF_SsuE-like"/>
</dbReference>
<dbReference type="PANTHER" id="PTHR43278:SF2">
    <property type="entry name" value="IRON-SULFUR FLAVOPROTEIN"/>
    <property type="match status" value="1"/>
</dbReference>
<dbReference type="PANTHER" id="PTHR43278">
    <property type="entry name" value="NAD(P)H-DEPENDENT FMN-CONTAINING OXIDOREDUCTASE YWQN-RELATED"/>
    <property type="match status" value="1"/>
</dbReference>
<evidence type="ECO:0000256" key="4">
    <source>
        <dbReference type="ARBA" id="ARBA00022643"/>
    </source>
</evidence>
<sequence length="207" mass="23538">MKIIGFNASPRFTGNGKVISNKVLSMAREKGFDTEFIDLSTAHIKPCQSCNYCKTHAGICILDDDMQDIKRKITDCDAIILVAPIYFSQINAQATVFINRLYSFFQTEYVQKYENGYVVSVNDFNDFEIINSDKLKNIKISIILTQGEKDTTDTEKYIESGLFNQLNLLFDVKDVEILPDNNEPGIVKDKKDQIEVIEKVAKNLITQ</sequence>
<dbReference type="GeneID" id="25392675"/>
<organism evidence="7 8">
    <name type="scientific">Methanosphaera stadtmanae</name>
    <dbReference type="NCBI Taxonomy" id="2317"/>
    <lineage>
        <taxon>Archaea</taxon>
        <taxon>Methanobacteriati</taxon>
        <taxon>Methanobacteriota</taxon>
        <taxon>Methanomada group</taxon>
        <taxon>Methanobacteria</taxon>
        <taxon>Methanobacteriales</taxon>
        <taxon>Methanobacteriaceae</taxon>
        <taxon>Methanosphaera</taxon>
    </lineage>
</organism>
<protein>
    <recommendedName>
        <fullName evidence="6">NADPH-dependent FMN reductase-like domain-containing protein</fullName>
    </recommendedName>
</protein>
<dbReference type="EMBL" id="NGJK01000043">
    <property type="protein sequence ID" value="RAP03129.1"/>
    <property type="molecule type" value="Genomic_DNA"/>
</dbReference>
<evidence type="ECO:0000259" key="6">
    <source>
        <dbReference type="Pfam" id="PF03358"/>
    </source>
</evidence>
<comment type="caution">
    <text evidence="7">The sequence shown here is derived from an EMBL/GenBank/DDBJ whole genome shotgun (WGS) entry which is preliminary data.</text>
</comment>
<evidence type="ECO:0000313" key="8">
    <source>
        <dbReference type="Proteomes" id="UP000248557"/>
    </source>
</evidence>
<comment type="cofactor">
    <cofactor evidence="2">
        <name>[4Fe-4S] cluster</name>
        <dbReference type="ChEBI" id="CHEBI:49883"/>
    </cofactor>
</comment>
<dbReference type="Pfam" id="PF03358">
    <property type="entry name" value="FMN_red"/>
    <property type="match status" value="1"/>
</dbReference>
<feature type="domain" description="NADPH-dependent FMN reductase-like" evidence="6">
    <location>
        <begin position="1"/>
        <end position="102"/>
    </location>
</feature>
<dbReference type="InterPro" id="IPR029039">
    <property type="entry name" value="Flavoprotein-like_sf"/>
</dbReference>
<dbReference type="SUPFAM" id="SSF52218">
    <property type="entry name" value="Flavoproteins"/>
    <property type="match status" value="1"/>
</dbReference>
<name>A0A328Q8J3_9EURY</name>